<accession>A0A382FL53</accession>
<dbReference type="InterPro" id="IPR010593">
    <property type="entry name" value="DUF1159"/>
</dbReference>
<reference evidence="1" key="1">
    <citation type="submission" date="2018-05" db="EMBL/GenBank/DDBJ databases">
        <authorList>
            <person name="Lanie J.A."/>
            <person name="Ng W.-L."/>
            <person name="Kazmierczak K.M."/>
            <person name="Andrzejewski T.M."/>
            <person name="Davidsen T.M."/>
            <person name="Wayne K.J."/>
            <person name="Tettelin H."/>
            <person name="Glass J.I."/>
            <person name="Rusch D."/>
            <person name="Podicherti R."/>
            <person name="Tsui H.-C.T."/>
            <person name="Winkler M.E."/>
        </authorList>
    </citation>
    <scope>NUCLEOTIDE SEQUENCE</scope>
</reference>
<dbReference type="Pfam" id="PF05258">
    <property type="entry name" value="DciA"/>
    <property type="match status" value="1"/>
</dbReference>
<name>A0A382FL53_9ZZZZ</name>
<evidence type="ECO:0008006" key="2">
    <source>
        <dbReference type="Google" id="ProtNLM"/>
    </source>
</evidence>
<dbReference type="PANTHER" id="PTHR36456:SF1">
    <property type="entry name" value="UPF0232 PROTEIN SCO3875"/>
    <property type="match status" value="1"/>
</dbReference>
<gene>
    <name evidence="1" type="ORF">METZ01_LOCUS215701</name>
</gene>
<dbReference type="AlphaFoldDB" id="A0A382FL53"/>
<sequence length="161" mass="17879">MTIPRRRFRAIGASIEKIVKPILGRRGFGAATIVNGWADIVGPLLAKHTFPEQISYPRGSRLDGTLNLRIDNSAMALELQHLAPQLQEKINIHFGYRAISRIKILQGPVPELRVKEKVHKRSLNNDEKEQLGQKLDTVSDPDLKAALSALGSSIIENKSND</sequence>
<organism evidence="1">
    <name type="scientific">marine metagenome</name>
    <dbReference type="NCBI Taxonomy" id="408172"/>
    <lineage>
        <taxon>unclassified sequences</taxon>
        <taxon>metagenomes</taxon>
        <taxon>ecological metagenomes</taxon>
    </lineage>
</organism>
<dbReference type="EMBL" id="UINC01050182">
    <property type="protein sequence ID" value="SVB62847.1"/>
    <property type="molecule type" value="Genomic_DNA"/>
</dbReference>
<dbReference type="PANTHER" id="PTHR36456">
    <property type="entry name" value="UPF0232 PROTEIN SCO3875"/>
    <property type="match status" value="1"/>
</dbReference>
<proteinExistence type="predicted"/>
<dbReference type="InterPro" id="IPR007922">
    <property type="entry name" value="DciA-like"/>
</dbReference>
<protein>
    <recommendedName>
        <fullName evidence="2">DUF721 domain-containing protein</fullName>
    </recommendedName>
</protein>
<dbReference type="PIRSF" id="PIRSF032064">
    <property type="entry name" value="UCP032064"/>
    <property type="match status" value="1"/>
</dbReference>
<evidence type="ECO:0000313" key="1">
    <source>
        <dbReference type="EMBL" id="SVB62847.1"/>
    </source>
</evidence>